<dbReference type="PANTHER" id="PTHR13532">
    <property type="match status" value="1"/>
</dbReference>
<keyword evidence="2" id="KW-0539">Nucleus</keyword>
<dbReference type="Proteomes" id="UP001307889">
    <property type="component" value="Chromosome 5"/>
</dbReference>
<dbReference type="InterPro" id="IPR045814">
    <property type="entry name" value="IntS14_b-barrel"/>
</dbReference>
<dbReference type="PANTHER" id="PTHR13532:SF3">
    <property type="entry name" value="INTEGRATOR COMPLEX SUBUNIT 14"/>
    <property type="match status" value="1"/>
</dbReference>
<dbReference type="InterPro" id="IPR036465">
    <property type="entry name" value="vWFA_dom_sf"/>
</dbReference>
<keyword evidence="6" id="KW-1185">Reference proteome</keyword>
<evidence type="ECO:0000313" key="5">
    <source>
        <dbReference type="EMBL" id="BES94554.1"/>
    </source>
</evidence>
<sequence length="479" mass="53399">MPTVILIETTYSMNSSVRKYNVEPYKPLPSAVSGLCTLLDQIGHSSRLEFVCLVTYSNQLEVLVQFTRDLEMIKTELLNIRLTDKFNLIEAMKSVEKLILMEWGSGIPCNVVLVVQDNYVNLNSRLLPFSFPGNLFICSLGPEVMRDPVPSHPMNENNPQFHVHLLQPEVPVMSHGIVQMFAKLGEKHYCSWTGNLACGNLNSKITLSPNPEPSFKVTDFDYATYTVDNNLEICGFIELKHLGSPAAVSRHLVLPYTHPSHGKAHAAQRSAHSSGDVDDEPLDEGHTPSFCVLLHGALKVENMAALCQVGNNWYGVLFSWADSKKKSNLMLSLLEPGRDSIPWLGDLNALHIPSEPPPEEDAFPVKPPDKKSYSQNGVVWIRQGGIQSDIQKILRHARKIPEKTQQFYKELNRVRRAAICVGFLSLIDGLAAILDRECTLLPSSTHPACAIQLTHAAQALRDSLSKDHKYIIAPMKMSF</sequence>
<dbReference type="InterPro" id="IPR046471">
    <property type="entry name" value="IntS14_C"/>
</dbReference>
<evidence type="ECO:0000259" key="3">
    <source>
        <dbReference type="Pfam" id="PF19435"/>
    </source>
</evidence>
<evidence type="ECO:0000256" key="1">
    <source>
        <dbReference type="ARBA" id="ARBA00004123"/>
    </source>
</evidence>
<evidence type="ECO:0000256" key="2">
    <source>
        <dbReference type="ARBA" id="ARBA00023242"/>
    </source>
</evidence>
<reference evidence="5 6" key="1">
    <citation type="submission" date="2023-09" db="EMBL/GenBank/DDBJ databases">
        <title>Nesidiocoris tenuis whole genome shotgun sequence.</title>
        <authorList>
            <person name="Shibata T."/>
            <person name="Shimoda M."/>
            <person name="Kobayashi T."/>
            <person name="Uehara T."/>
        </authorList>
    </citation>
    <scope>NUCLEOTIDE SEQUENCE [LARGE SCALE GENOMIC DNA]</scope>
    <source>
        <strain evidence="5 6">Japan</strain>
    </source>
</reference>
<dbReference type="Pfam" id="PF20504">
    <property type="entry name" value="IntS14_C"/>
    <property type="match status" value="1"/>
</dbReference>
<accession>A0ABN7AQS5</accession>
<comment type="subcellular location">
    <subcellularLocation>
        <location evidence="1">Nucleus</location>
    </subcellularLocation>
</comment>
<proteinExistence type="predicted"/>
<feature type="domain" description="Integrator complex subunit 14 C-terminal" evidence="4">
    <location>
        <begin position="378"/>
        <end position="479"/>
    </location>
</feature>
<feature type="domain" description="Integrator complex subunit 14 beta-barrel" evidence="3">
    <location>
        <begin position="189"/>
        <end position="337"/>
    </location>
</feature>
<protein>
    <submittedName>
        <fullName evidence="5">von Willebrand factor A domain containing 9</fullName>
    </submittedName>
</protein>
<dbReference type="SUPFAM" id="SSF53300">
    <property type="entry name" value="vWA-like"/>
    <property type="match status" value="1"/>
</dbReference>
<name>A0ABN7AQS5_9HEMI</name>
<organism evidence="5 6">
    <name type="scientific">Nesidiocoris tenuis</name>
    <dbReference type="NCBI Taxonomy" id="355587"/>
    <lineage>
        <taxon>Eukaryota</taxon>
        <taxon>Metazoa</taxon>
        <taxon>Ecdysozoa</taxon>
        <taxon>Arthropoda</taxon>
        <taxon>Hexapoda</taxon>
        <taxon>Insecta</taxon>
        <taxon>Pterygota</taxon>
        <taxon>Neoptera</taxon>
        <taxon>Paraneoptera</taxon>
        <taxon>Hemiptera</taxon>
        <taxon>Heteroptera</taxon>
        <taxon>Panheteroptera</taxon>
        <taxon>Cimicomorpha</taxon>
        <taxon>Miridae</taxon>
        <taxon>Dicyphina</taxon>
        <taxon>Nesidiocoris</taxon>
    </lineage>
</organism>
<evidence type="ECO:0000259" key="4">
    <source>
        <dbReference type="Pfam" id="PF20504"/>
    </source>
</evidence>
<dbReference type="InterPro" id="IPR039841">
    <property type="entry name" value="INTS14"/>
</dbReference>
<gene>
    <name evidence="5" type="ORF">NTJ_07363</name>
</gene>
<dbReference type="EMBL" id="AP028913">
    <property type="protein sequence ID" value="BES94554.1"/>
    <property type="molecule type" value="Genomic_DNA"/>
</dbReference>
<evidence type="ECO:0000313" key="6">
    <source>
        <dbReference type="Proteomes" id="UP001307889"/>
    </source>
</evidence>
<dbReference type="Pfam" id="PF19435">
    <property type="entry name" value="IntS14_b-barrel"/>
    <property type="match status" value="1"/>
</dbReference>